<dbReference type="EMBL" id="CAAHFH010000002">
    <property type="protein sequence ID" value="VGO22303.1"/>
    <property type="molecule type" value="Genomic_DNA"/>
</dbReference>
<gene>
    <name evidence="7" type="primary">rhaR_2</name>
    <name evidence="7" type="ORF">SCARR_04385</name>
</gene>
<keyword evidence="2" id="KW-0805">Transcription regulation</keyword>
<dbReference type="RefSeq" id="WP_136063692.1">
    <property type="nucleotide sequence ID" value="NZ_CAAHFH010000002.1"/>
</dbReference>
<proteinExistence type="predicted"/>
<evidence type="ECO:0000256" key="1">
    <source>
        <dbReference type="ARBA" id="ARBA00022490"/>
    </source>
</evidence>
<dbReference type="PANTHER" id="PTHR46796">
    <property type="entry name" value="HTH-TYPE TRANSCRIPTIONAL ACTIVATOR RHAS-RELATED"/>
    <property type="match status" value="1"/>
</dbReference>
<dbReference type="Proteomes" id="UP000346198">
    <property type="component" value="Unassembled WGS sequence"/>
</dbReference>
<evidence type="ECO:0000313" key="7">
    <source>
        <dbReference type="EMBL" id="VGO22303.1"/>
    </source>
</evidence>
<keyword evidence="1" id="KW-0963">Cytoplasm</keyword>
<keyword evidence="4" id="KW-0010">Activator</keyword>
<organism evidence="7 8">
    <name type="scientific">Pontiella sulfatireligans</name>
    <dbReference type="NCBI Taxonomy" id="2750658"/>
    <lineage>
        <taxon>Bacteria</taxon>
        <taxon>Pseudomonadati</taxon>
        <taxon>Kiritimatiellota</taxon>
        <taxon>Kiritimatiellia</taxon>
        <taxon>Kiritimatiellales</taxon>
        <taxon>Pontiellaceae</taxon>
        <taxon>Pontiella</taxon>
    </lineage>
</organism>
<evidence type="ECO:0000259" key="6">
    <source>
        <dbReference type="PROSITE" id="PS01124"/>
    </source>
</evidence>
<dbReference type="Gene3D" id="1.10.10.60">
    <property type="entry name" value="Homeodomain-like"/>
    <property type="match status" value="2"/>
</dbReference>
<evidence type="ECO:0000256" key="4">
    <source>
        <dbReference type="ARBA" id="ARBA00023159"/>
    </source>
</evidence>
<keyword evidence="8" id="KW-1185">Reference proteome</keyword>
<dbReference type="InterPro" id="IPR014710">
    <property type="entry name" value="RmlC-like_jellyroll"/>
</dbReference>
<dbReference type="GO" id="GO:0043565">
    <property type="term" value="F:sequence-specific DNA binding"/>
    <property type="evidence" value="ECO:0007669"/>
    <property type="project" value="InterPro"/>
</dbReference>
<evidence type="ECO:0000256" key="3">
    <source>
        <dbReference type="ARBA" id="ARBA00023125"/>
    </source>
</evidence>
<dbReference type="InterPro" id="IPR037923">
    <property type="entry name" value="HTH-like"/>
</dbReference>
<dbReference type="PROSITE" id="PS00041">
    <property type="entry name" value="HTH_ARAC_FAMILY_1"/>
    <property type="match status" value="1"/>
</dbReference>
<dbReference type="InterPro" id="IPR020449">
    <property type="entry name" value="Tscrpt_reg_AraC-type_HTH"/>
</dbReference>
<dbReference type="Pfam" id="PF12833">
    <property type="entry name" value="HTH_18"/>
    <property type="match status" value="1"/>
</dbReference>
<dbReference type="PROSITE" id="PS01124">
    <property type="entry name" value="HTH_ARAC_FAMILY_2"/>
    <property type="match status" value="1"/>
</dbReference>
<sequence length="298" mass="34473">MNSTIADGIHYFGLAGFPMAVRRVCTDSEHAPSHPHDLTEVEHSHDFCELVIVTHGSAMHMLEGNEFPVTAGDVFLLQGRQRHYFYDRQNLDLINIMYDPEKIALPENELRRMPGYCAMFMLEPTFRRQHRFASRLHLKRVPLAHVEQLAEAMERECDDEMPGREVALRAKLLELMVYLSRAYTSTDTTEAHALLRVGNVIGALENDFSKDWKLDELLQIAHMSRSNLMRVFRKATGQTPIEYLVRLRIQRAMEMLRNTDLTITEIAMEVGFNDSNYFTRQFRRALGESPRSFRQGKA</sequence>
<evidence type="ECO:0000256" key="5">
    <source>
        <dbReference type="ARBA" id="ARBA00023163"/>
    </source>
</evidence>
<dbReference type="InterPro" id="IPR050204">
    <property type="entry name" value="AraC_XylS_family_regulators"/>
</dbReference>
<dbReference type="Pfam" id="PF02311">
    <property type="entry name" value="AraC_binding"/>
    <property type="match status" value="1"/>
</dbReference>
<feature type="domain" description="HTH araC/xylS-type" evidence="6">
    <location>
        <begin position="198"/>
        <end position="296"/>
    </location>
</feature>
<evidence type="ECO:0000313" key="8">
    <source>
        <dbReference type="Proteomes" id="UP000346198"/>
    </source>
</evidence>
<name>A0A6C2UQT3_9BACT</name>
<dbReference type="SUPFAM" id="SSF51215">
    <property type="entry name" value="Regulatory protein AraC"/>
    <property type="match status" value="1"/>
</dbReference>
<dbReference type="InterPro" id="IPR003313">
    <property type="entry name" value="AraC-bd"/>
</dbReference>
<dbReference type="InterPro" id="IPR009057">
    <property type="entry name" value="Homeodomain-like_sf"/>
</dbReference>
<dbReference type="SUPFAM" id="SSF46689">
    <property type="entry name" value="Homeodomain-like"/>
    <property type="match status" value="2"/>
</dbReference>
<dbReference type="PRINTS" id="PR00032">
    <property type="entry name" value="HTHARAC"/>
</dbReference>
<dbReference type="Gene3D" id="2.60.120.10">
    <property type="entry name" value="Jelly Rolls"/>
    <property type="match status" value="1"/>
</dbReference>
<keyword evidence="5" id="KW-0804">Transcription</keyword>
<dbReference type="GO" id="GO:0003700">
    <property type="term" value="F:DNA-binding transcription factor activity"/>
    <property type="evidence" value="ECO:0007669"/>
    <property type="project" value="InterPro"/>
</dbReference>
<protein>
    <submittedName>
        <fullName evidence="7">HTH-type transcriptional activator RhaR</fullName>
    </submittedName>
</protein>
<dbReference type="InterPro" id="IPR018062">
    <property type="entry name" value="HTH_AraC-typ_CS"/>
</dbReference>
<dbReference type="PANTHER" id="PTHR46796:SF13">
    <property type="entry name" value="HTH-TYPE TRANSCRIPTIONAL ACTIVATOR RHAS"/>
    <property type="match status" value="1"/>
</dbReference>
<keyword evidence="3" id="KW-0238">DNA-binding</keyword>
<evidence type="ECO:0000256" key="2">
    <source>
        <dbReference type="ARBA" id="ARBA00023015"/>
    </source>
</evidence>
<dbReference type="SMART" id="SM00342">
    <property type="entry name" value="HTH_ARAC"/>
    <property type="match status" value="1"/>
</dbReference>
<accession>A0A6C2UQT3</accession>
<dbReference type="InterPro" id="IPR018060">
    <property type="entry name" value="HTH_AraC"/>
</dbReference>
<reference evidence="7 8" key="1">
    <citation type="submission" date="2019-04" db="EMBL/GenBank/DDBJ databases">
        <authorList>
            <person name="Van Vliet M D."/>
        </authorList>
    </citation>
    <scope>NUCLEOTIDE SEQUENCE [LARGE SCALE GENOMIC DNA]</scope>
    <source>
        <strain evidence="7 8">F21</strain>
    </source>
</reference>
<dbReference type="AlphaFoldDB" id="A0A6C2UQT3"/>